<evidence type="ECO:0000256" key="1">
    <source>
        <dbReference type="ARBA" id="ARBA00005290"/>
    </source>
</evidence>
<dbReference type="RefSeq" id="WP_222980020.1">
    <property type="nucleotide sequence ID" value="NZ_JAINVZ010000015.1"/>
</dbReference>
<reference evidence="5 6" key="1">
    <citation type="submission" date="2021-08" db="EMBL/GenBank/DDBJ databases">
        <title>Streptomyces sp. PTM05 isolated from lichen.</title>
        <authorList>
            <person name="Somphong A."/>
            <person name="Phongsopitanun W."/>
            <person name="Tanasupawat S."/>
        </authorList>
    </citation>
    <scope>NUCLEOTIDE SEQUENCE [LARGE SCALE GENOMIC DNA]</scope>
    <source>
        <strain evidence="5 6">Ptm05</strain>
    </source>
</reference>
<gene>
    <name evidence="5" type="ORF">K7472_20890</name>
</gene>
<protein>
    <submittedName>
        <fullName evidence="5">ATP/GTP-binding protein</fullName>
    </submittedName>
</protein>
<accession>A0ABS7QVP7</accession>
<organism evidence="5 6">
    <name type="scientific">Streptantibioticus parmotrematis</name>
    <dbReference type="NCBI Taxonomy" id="2873249"/>
    <lineage>
        <taxon>Bacteria</taxon>
        <taxon>Bacillati</taxon>
        <taxon>Actinomycetota</taxon>
        <taxon>Actinomycetes</taxon>
        <taxon>Kitasatosporales</taxon>
        <taxon>Streptomycetaceae</taxon>
        <taxon>Streptantibioticus</taxon>
    </lineage>
</organism>
<evidence type="ECO:0000256" key="3">
    <source>
        <dbReference type="ARBA" id="ARBA00022801"/>
    </source>
</evidence>
<evidence type="ECO:0000313" key="5">
    <source>
        <dbReference type="EMBL" id="MBY8887277.1"/>
    </source>
</evidence>
<dbReference type="InterPro" id="IPR004130">
    <property type="entry name" value="Gpn"/>
</dbReference>
<dbReference type="InterPro" id="IPR027417">
    <property type="entry name" value="P-loop_NTPase"/>
</dbReference>
<dbReference type="PANTHER" id="PTHR42708">
    <property type="entry name" value="ATP/GTP-BINDING PROTEIN-RELATED"/>
    <property type="match status" value="1"/>
</dbReference>
<keyword evidence="2" id="KW-0547">Nucleotide-binding</keyword>
<comment type="similarity">
    <text evidence="1">Belongs to the GPN-loop GTPase family.</text>
</comment>
<keyword evidence="4" id="KW-0342">GTP-binding</keyword>
<dbReference type="EMBL" id="JAINVZ010000015">
    <property type="protein sequence ID" value="MBY8887277.1"/>
    <property type="molecule type" value="Genomic_DNA"/>
</dbReference>
<evidence type="ECO:0000256" key="4">
    <source>
        <dbReference type="ARBA" id="ARBA00023134"/>
    </source>
</evidence>
<sequence length="198" mass="21737">MVYDGCETTSEPAALKILVAGGFGAGKTTLVGAVSEIEPLSTEAVMTDRSTGVDDLRGLESKTRTTVALDFGRITFDHPIPMILYLFGTPGQTRFRFLWRDLGQGAIGAVVLVDTRRLQDSFTAIGWAEAHRLPFVIGINEFETDAHRYTPDEVREALRLPPAVPVLTCDARRRDRVTGLLIALVEHHLHRLATGALR</sequence>
<evidence type="ECO:0000256" key="2">
    <source>
        <dbReference type="ARBA" id="ARBA00022741"/>
    </source>
</evidence>
<dbReference type="Gene3D" id="3.40.50.300">
    <property type="entry name" value="P-loop containing nucleotide triphosphate hydrolases"/>
    <property type="match status" value="1"/>
</dbReference>
<dbReference type="PANTHER" id="PTHR42708:SF1">
    <property type="entry name" value="GLIDING MOTILITY PROTEIN MGLA"/>
    <property type="match status" value="1"/>
</dbReference>
<dbReference type="SUPFAM" id="SSF52540">
    <property type="entry name" value="P-loop containing nucleoside triphosphate hydrolases"/>
    <property type="match status" value="1"/>
</dbReference>
<name>A0ABS7QVP7_9ACTN</name>
<dbReference type="Pfam" id="PF03029">
    <property type="entry name" value="ATP_bind_1"/>
    <property type="match status" value="1"/>
</dbReference>
<dbReference type="CDD" id="cd00882">
    <property type="entry name" value="Ras_like_GTPase"/>
    <property type="match status" value="1"/>
</dbReference>
<keyword evidence="6" id="KW-1185">Reference proteome</keyword>
<proteinExistence type="inferred from homology"/>
<comment type="caution">
    <text evidence="5">The sequence shown here is derived from an EMBL/GenBank/DDBJ whole genome shotgun (WGS) entry which is preliminary data.</text>
</comment>
<evidence type="ECO:0000313" key="6">
    <source>
        <dbReference type="Proteomes" id="UP001198565"/>
    </source>
</evidence>
<keyword evidence="3" id="KW-0378">Hydrolase</keyword>
<dbReference type="InterPro" id="IPR052705">
    <property type="entry name" value="Gliding_Motility_GTPase"/>
</dbReference>
<dbReference type="Proteomes" id="UP001198565">
    <property type="component" value="Unassembled WGS sequence"/>
</dbReference>